<dbReference type="SUPFAM" id="SSF47240">
    <property type="entry name" value="Ferritin-like"/>
    <property type="match status" value="1"/>
</dbReference>
<protein>
    <recommendedName>
        <fullName evidence="1">DUF305 domain-containing protein</fullName>
    </recommendedName>
</protein>
<evidence type="ECO:0000313" key="2">
    <source>
        <dbReference type="EMBL" id="AFK54082.1"/>
    </source>
</evidence>
<name>I3TMU4_TISMK</name>
<sequence>MPKNEAAMQALRAANDRMHHAMAVELTGDPDRDFVRAMIPHHEGAVEMAKIAIEHCADPELKRLAEEIIAAQDREIAFMRDWLALHPA</sequence>
<accession>I3TMU4</accession>
<proteinExistence type="predicted"/>
<dbReference type="Proteomes" id="UP000005258">
    <property type="component" value="Chromosome"/>
</dbReference>
<dbReference type="Pfam" id="PF03713">
    <property type="entry name" value="DUF305"/>
    <property type="match status" value="1"/>
</dbReference>
<evidence type="ECO:0000259" key="1">
    <source>
        <dbReference type="Pfam" id="PF03713"/>
    </source>
</evidence>
<dbReference type="InterPro" id="IPR009078">
    <property type="entry name" value="Ferritin-like_SF"/>
</dbReference>
<dbReference type="HOGENOM" id="CLU_074343_4_0_5"/>
<dbReference type="PANTHER" id="PTHR36933">
    <property type="entry name" value="SLL0788 PROTEIN"/>
    <property type="match status" value="1"/>
</dbReference>
<evidence type="ECO:0000313" key="3">
    <source>
        <dbReference type="Proteomes" id="UP000005258"/>
    </source>
</evidence>
<keyword evidence="3" id="KW-1185">Reference proteome</keyword>
<gene>
    <name evidence="2" type="ordered locus">TMO_2244</name>
</gene>
<dbReference type="STRING" id="1110502.TMO_2244"/>
<dbReference type="InterPro" id="IPR005183">
    <property type="entry name" value="DUF305_CopM-like"/>
</dbReference>
<feature type="domain" description="DUF305" evidence="1">
    <location>
        <begin position="31"/>
        <end position="85"/>
    </location>
</feature>
<dbReference type="RefSeq" id="WP_014745759.1">
    <property type="nucleotide sequence ID" value="NC_017956.1"/>
</dbReference>
<dbReference type="KEGG" id="tmo:TMO_2244"/>
<dbReference type="EMBL" id="CP003236">
    <property type="protein sequence ID" value="AFK54082.1"/>
    <property type="molecule type" value="Genomic_DNA"/>
</dbReference>
<dbReference type="AlphaFoldDB" id="I3TMU4"/>
<dbReference type="eggNOG" id="COG3544">
    <property type="taxonomic scope" value="Bacteria"/>
</dbReference>
<organism evidence="2 3">
    <name type="scientific">Tistrella mobilis (strain KA081020-065)</name>
    <dbReference type="NCBI Taxonomy" id="1110502"/>
    <lineage>
        <taxon>Bacteria</taxon>
        <taxon>Pseudomonadati</taxon>
        <taxon>Pseudomonadota</taxon>
        <taxon>Alphaproteobacteria</taxon>
        <taxon>Geminicoccales</taxon>
        <taxon>Geminicoccaceae</taxon>
        <taxon>Tistrella</taxon>
    </lineage>
</organism>
<dbReference type="InterPro" id="IPR012347">
    <property type="entry name" value="Ferritin-like"/>
</dbReference>
<dbReference type="PANTHER" id="PTHR36933:SF1">
    <property type="entry name" value="SLL0788 PROTEIN"/>
    <property type="match status" value="1"/>
</dbReference>
<dbReference type="Gene3D" id="1.20.1260.10">
    <property type="match status" value="1"/>
</dbReference>
<reference evidence="2 3" key="1">
    <citation type="journal article" date="2012" name="J. Am. Chem. Soc.">
        <title>Bacterial biosynthesis and maturation of the didemnin anti-cancer agents.</title>
        <authorList>
            <person name="Xu Y."/>
            <person name="Kersten R.D."/>
            <person name="Nam S.J."/>
            <person name="Lu L."/>
            <person name="Al-Suwailem A.M."/>
            <person name="Zheng H."/>
            <person name="Fenical W."/>
            <person name="Dorrestein P.C."/>
            <person name="Moore B.S."/>
            <person name="Qian P.Y."/>
        </authorList>
    </citation>
    <scope>NUCLEOTIDE SEQUENCE [LARGE SCALE GENOMIC DNA]</scope>
    <source>
        <strain evidence="2 3">KA081020-065</strain>
    </source>
</reference>